<dbReference type="Proteomes" id="UP000052976">
    <property type="component" value="Unassembled WGS sequence"/>
</dbReference>
<gene>
    <name evidence="1" type="ORF">N302_01372</name>
</gene>
<reference evidence="1 2" key="1">
    <citation type="submission" date="2014-04" db="EMBL/GenBank/DDBJ databases">
        <title>Genome evolution of avian class.</title>
        <authorList>
            <person name="Zhang G."/>
            <person name="Li C."/>
        </authorList>
    </citation>
    <scope>NUCLEOTIDE SEQUENCE [LARGE SCALE GENOMIC DNA]</scope>
    <source>
        <strain evidence="1">BGI_N302</strain>
    </source>
</reference>
<accession>A0A091ES83</accession>
<evidence type="ECO:0000313" key="2">
    <source>
        <dbReference type="Proteomes" id="UP000052976"/>
    </source>
</evidence>
<name>A0A091ES83_CORBR</name>
<dbReference type="EMBL" id="KK718897">
    <property type="protein sequence ID" value="KFO59457.1"/>
    <property type="molecule type" value="Genomic_DNA"/>
</dbReference>
<proteinExistence type="predicted"/>
<sequence>MLGNFHPSEIHLCGCGDNKFLVGPTQRDTVDS</sequence>
<evidence type="ECO:0000313" key="1">
    <source>
        <dbReference type="EMBL" id="KFO59457.1"/>
    </source>
</evidence>
<protein>
    <submittedName>
        <fullName evidence="1">Uncharacterized protein</fullName>
    </submittedName>
</protein>
<feature type="non-terminal residue" evidence="1">
    <location>
        <position position="32"/>
    </location>
</feature>
<organism evidence="1 2">
    <name type="scientific">Corvus brachyrhynchos</name>
    <name type="common">American crow</name>
    <dbReference type="NCBI Taxonomy" id="85066"/>
    <lineage>
        <taxon>Eukaryota</taxon>
        <taxon>Metazoa</taxon>
        <taxon>Chordata</taxon>
        <taxon>Craniata</taxon>
        <taxon>Vertebrata</taxon>
        <taxon>Euteleostomi</taxon>
        <taxon>Archelosauria</taxon>
        <taxon>Archosauria</taxon>
        <taxon>Dinosauria</taxon>
        <taxon>Saurischia</taxon>
        <taxon>Theropoda</taxon>
        <taxon>Coelurosauria</taxon>
        <taxon>Aves</taxon>
        <taxon>Neognathae</taxon>
        <taxon>Neoaves</taxon>
        <taxon>Telluraves</taxon>
        <taxon>Australaves</taxon>
        <taxon>Passeriformes</taxon>
        <taxon>Corvoidea</taxon>
        <taxon>Corvidae</taxon>
        <taxon>Corvus</taxon>
    </lineage>
</organism>
<dbReference type="AlphaFoldDB" id="A0A091ES83"/>
<keyword evidence="2" id="KW-1185">Reference proteome</keyword>